<feature type="transmembrane region" description="Helical" evidence="5">
    <location>
        <begin position="6"/>
        <end position="25"/>
    </location>
</feature>
<gene>
    <name evidence="6" type="ORF">IAA61_01575</name>
</gene>
<dbReference type="AlphaFoldDB" id="A0A9D1MAI6"/>
<evidence type="ECO:0000256" key="5">
    <source>
        <dbReference type="SAM" id="Phobius"/>
    </source>
</evidence>
<comment type="subcellular location">
    <subcellularLocation>
        <location evidence="1">Membrane</location>
        <topology evidence="1">Multi-pass membrane protein</topology>
    </subcellularLocation>
</comment>
<evidence type="ECO:0000313" key="7">
    <source>
        <dbReference type="Proteomes" id="UP000824109"/>
    </source>
</evidence>
<feature type="transmembrane region" description="Helical" evidence="5">
    <location>
        <begin position="32"/>
        <end position="52"/>
    </location>
</feature>
<dbReference type="GO" id="GO:0016020">
    <property type="term" value="C:membrane"/>
    <property type="evidence" value="ECO:0007669"/>
    <property type="project" value="UniProtKB-SubCell"/>
</dbReference>
<organism evidence="6 7">
    <name type="scientific">Candidatus Ornithomonoglobus merdipullorum</name>
    <dbReference type="NCBI Taxonomy" id="2840895"/>
    <lineage>
        <taxon>Bacteria</taxon>
        <taxon>Bacillati</taxon>
        <taxon>Bacillota</taxon>
        <taxon>Clostridia</taxon>
        <taxon>Candidatus Ornithomonoglobus</taxon>
    </lineage>
</organism>
<reference evidence="6" key="2">
    <citation type="journal article" date="2021" name="PeerJ">
        <title>Extensive microbial diversity within the chicken gut microbiome revealed by metagenomics and culture.</title>
        <authorList>
            <person name="Gilroy R."/>
            <person name="Ravi A."/>
            <person name="Getino M."/>
            <person name="Pursley I."/>
            <person name="Horton D.L."/>
            <person name="Alikhan N.F."/>
            <person name="Baker D."/>
            <person name="Gharbi K."/>
            <person name="Hall N."/>
            <person name="Watson M."/>
            <person name="Adriaenssens E.M."/>
            <person name="Foster-Nyarko E."/>
            <person name="Jarju S."/>
            <person name="Secka A."/>
            <person name="Antonio M."/>
            <person name="Oren A."/>
            <person name="Chaudhuri R.R."/>
            <person name="La Ragione R."/>
            <person name="Hildebrand F."/>
            <person name="Pallen M.J."/>
        </authorList>
    </citation>
    <scope>NUCLEOTIDE SEQUENCE</scope>
    <source>
        <strain evidence="6">USAMLcec3-3695</strain>
    </source>
</reference>
<name>A0A9D1MAI6_9FIRM</name>
<protein>
    <submittedName>
        <fullName evidence="6">CvpA family protein</fullName>
    </submittedName>
</protein>
<proteinExistence type="predicted"/>
<accession>A0A9D1MAI6</accession>
<reference evidence="6" key="1">
    <citation type="submission" date="2020-10" db="EMBL/GenBank/DDBJ databases">
        <authorList>
            <person name="Gilroy R."/>
        </authorList>
    </citation>
    <scope>NUCLEOTIDE SEQUENCE</scope>
    <source>
        <strain evidence="6">USAMLcec3-3695</strain>
    </source>
</reference>
<evidence type="ECO:0000256" key="1">
    <source>
        <dbReference type="ARBA" id="ARBA00004141"/>
    </source>
</evidence>
<sequence length="218" mass="23623">MQNYIPIIIDAVLCAVLVCAFVIGYKRGFLRTVWGIAAIVLSIVITIVIRPYTNSFFENSVLHYMVEDQVYSIIDEHVSVSSEAPQSSAQFFESAYSMPPKYAETAAETLENAADNTVSAAAQAAADTVTSITEVILLFIVIRLALAIIYSLLKLIFKFPLLKQTNHIAGAIAQTALALIAIYTVLAIAAVMGSGLFSDTILCKALYDHNILLTLLGL</sequence>
<dbReference type="InterPro" id="IPR003825">
    <property type="entry name" value="Colicin-V_CvpA"/>
</dbReference>
<keyword evidence="3 5" id="KW-1133">Transmembrane helix</keyword>
<evidence type="ECO:0000313" key="6">
    <source>
        <dbReference type="EMBL" id="HIU56487.1"/>
    </source>
</evidence>
<dbReference type="Proteomes" id="UP000824109">
    <property type="component" value="Unassembled WGS sequence"/>
</dbReference>
<feature type="transmembrane region" description="Helical" evidence="5">
    <location>
        <begin position="168"/>
        <end position="192"/>
    </location>
</feature>
<dbReference type="EMBL" id="DVNB01000021">
    <property type="protein sequence ID" value="HIU56487.1"/>
    <property type="molecule type" value="Genomic_DNA"/>
</dbReference>
<feature type="transmembrane region" description="Helical" evidence="5">
    <location>
        <begin position="135"/>
        <end position="156"/>
    </location>
</feature>
<keyword evidence="2 5" id="KW-0812">Transmembrane</keyword>
<keyword evidence="4 5" id="KW-0472">Membrane</keyword>
<dbReference type="Pfam" id="PF02674">
    <property type="entry name" value="Colicin_V"/>
    <property type="match status" value="1"/>
</dbReference>
<evidence type="ECO:0000256" key="3">
    <source>
        <dbReference type="ARBA" id="ARBA00022989"/>
    </source>
</evidence>
<comment type="caution">
    <text evidence="6">The sequence shown here is derived from an EMBL/GenBank/DDBJ whole genome shotgun (WGS) entry which is preliminary data.</text>
</comment>
<evidence type="ECO:0000256" key="2">
    <source>
        <dbReference type="ARBA" id="ARBA00022692"/>
    </source>
</evidence>
<dbReference type="GO" id="GO:0009403">
    <property type="term" value="P:toxin biosynthetic process"/>
    <property type="evidence" value="ECO:0007669"/>
    <property type="project" value="InterPro"/>
</dbReference>
<evidence type="ECO:0000256" key="4">
    <source>
        <dbReference type="ARBA" id="ARBA00023136"/>
    </source>
</evidence>